<organism evidence="12 13">
    <name type="scientific">Lebetimonas natsushimae</name>
    <dbReference type="NCBI Taxonomy" id="1936991"/>
    <lineage>
        <taxon>Bacteria</taxon>
        <taxon>Pseudomonadati</taxon>
        <taxon>Campylobacterota</taxon>
        <taxon>Epsilonproteobacteria</taxon>
        <taxon>Nautiliales</taxon>
        <taxon>Nautiliaceae</taxon>
        <taxon>Lebetimonas</taxon>
    </lineage>
</organism>
<dbReference type="InterPro" id="IPR002637">
    <property type="entry name" value="RdgB/HAM1"/>
</dbReference>
<sequence>MKIVLASSNKGKVREIKEILNSYEIIPYTDLIPSFEIEENGKNFKENAIIKAKAVAEKLPGFIVMADDSGISVPFLGGIPGIYSARFAGEGANDRDNLNKLIEELKKRNIKKTPAFYTAAIAVSSPYGVFTAHGFMHGDVIDEAKGDKGFGYDPMFIPKGFDKTLGELDEKIKQKISHRYKALKLIEKILKVIQ</sequence>
<keyword evidence="4 10" id="KW-0547">Nucleotide-binding</keyword>
<dbReference type="Proteomes" id="UP000217944">
    <property type="component" value="Unassembled WGS sequence"/>
</dbReference>
<evidence type="ECO:0000256" key="9">
    <source>
        <dbReference type="ARBA" id="ARBA00052017"/>
    </source>
</evidence>
<proteinExistence type="inferred from homology"/>
<feature type="binding site" evidence="10">
    <location>
        <position position="69"/>
    </location>
    <ligand>
        <name>substrate</name>
    </ligand>
</feature>
<evidence type="ECO:0000313" key="12">
    <source>
        <dbReference type="EMBL" id="GAX87694.1"/>
    </source>
</evidence>
<evidence type="ECO:0000256" key="10">
    <source>
        <dbReference type="HAMAP-Rule" id="MF_01405"/>
    </source>
</evidence>
<feature type="active site" description="Proton acceptor" evidence="10">
    <location>
        <position position="68"/>
    </location>
</feature>
<feature type="binding site" evidence="10">
    <location>
        <position position="38"/>
    </location>
    <ligand>
        <name>Mg(2+)</name>
        <dbReference type="ChEBI" id="CHEBI:18420"/>
    </ligand>
</feature>
<comment type="cofactor">
    <cofactor evidence="10">
        <name>Mg(2+)</name>
        <dbReference type="ChEBI" id="CHEBI:18420"/>
    </cofactor>
    <text evidence="10">Binds 1 Mg(2+) ion per subunit.</text>
</comment>
<dbReference type="GO" id="GO:0017111">
    <property type="term" value="F:ribonucleoside triphosphate phosphatase activity"/>
    <property type="evidence" value="ECO:0007669"/>
    <property type="project" value="InterPro"/>
</dbReference>
<dbReference type="GO" id="GO:0036222">
    <property type="term" value="F:XTP diphosphatase activity"/>
    <property type="evidence" value="ECO:0007669"/>
    <property type="project" value="UniProtKB-UniRule"/>
</dbReference>
<dbReference type="NCBIfam" id="TIGR00042">
    <property type="entry name" value="RdgB/HAM1 family non-canonical purine NTP pyrophosphatase"/>
    <property type="match status" value="1"/>
</dbReference>
<keyword evidence="5 10" id="KW-0378">Hydrolase</keyword>
<comment type="catalytic activity">
    <reaction evidence="9 10">
        <text>XTP + H2O = XMP + diphosphate + H(+)</text>
        <dbReference type="Rhea" id="RHEA:28610"/>
        <dbReference type="ChEBI" id="CHEBI:15377"/>
        <dbReference type="ChEBI" id="CHEBI:15378"/>
        <dbReference type="ChEBI" id="CHEBI:33019"/>
        <dbReference type="ChEBI" id="CHEBI:57464"/>
        <dbReference type="ChEBI" id="CHEBI:61314"/>
        <dbReference type="EC" id="3.6.1.66"/>
    </reaction>
</comment>
<feature type="binding site" evidence="10">
    <location>
        <begin position="150"/>
        <end position="153"/>
    </location>
    <ligand>
        <name>substrate</name>
    </ligand>
</feature>
<name>A0A292YFA5_9BACT</name>
<dbReference type="HAMAP" id="MF_01405">
    <property type="entry name" value="Non_canon_purine_NTPase"/>
    <property type="match status" value="1"/>
</dbReference>
<evidence type="ECO:0000256" key="11">
    <source>
        <dbReference type="RuleBase" id="RU003781"/>
    </source>
</evidence>
<dbReference type="OrthoDB" id="9807456at2"/>
<dbReference type="FunFam" id="3.90.950.10:FF:000001">
    <property type="entry name" value="dITP/XTP pyrophosphatase"/>
    <property type="match status" value="1"/>
</dbReference>
<dbReference type="GO" id="GO:0036220">
    <property type="term" value="F:ITP diphosphatase activity"/>
    <property type="evidence" value="ECO:0007669"/>
    <property type="project" value="UniProtKB-UniRule"/>
</dbReference>
<evidence type="ECO:0000256" key="1">
    <source>
        <dbReference type="ARBA" id="ARBA00008023"/>
    </source>
</evidence>
<evidence type="ECO:0000256" key="7">
    <source>
        <dbReference type="ARBA" id="ARBA00023080"/>
    </source>
</evidence>
<dbReference type="Pfam" id="PF01725">
    <property type="entry name" value="Ham1p_like"/>
    <property type="match status" value="1"/>
</dbReference>
<dbReference type="GO" id="GO:0005829">
    <property type="term" value="C:cytosol"/>
    <property type="evidence" value="ECO:0007669"/>
    <property type="project" value="TreeGrafter"/>
</dbReference>
<dbReference type="Gene3D" id="3.90.950.10">
    <property type="match status" value="1"/>
</dbReference>
<evidence type="ECO:0000313" key="13">
    <source>
        <dbReference type="Proteomes" id="UP000217944"/>
    </source>
</evidence>
<evidence type="ECO:0000256" key="5">
    <source>
        <dbReference type="ARBA" id="ARBA00022801"/>
    </source>
</evidence>
<dbReference type="GO" id="GO:0009146">
    <property type="term" value="P:purine nucleoside triphosphate catabolic process"/>
    <property type="evidence" value="ECO:0007669"/>
    <property type="project" value="UniProtKB-UniRule"/>
</dbReference>
<evidence type="ECO:0000256" key="6">
    <source>
        <dbReference type="ARBA" id="ARBA00022842"/>
    </source>
</evidence>
<evidence type="ECO:0000256" key="3">
    <source>
        <dbReference type="ARBA" id="ARBA00022723"/>
    </source>
</evidence>
<comment type="similarity">
    <text evidence="1 10 11">Belongs to the HAM1 NTPase family.</text>
</comment>
<dbReference type="PANTHER" id="PTHR11067">
    <property type="entry name" value="INOSINE TRIPHOSPHATE PYROPHOSPHATASE/HAM1 PROTEIN"/>
    <property type="match status" value="1"/>
</dbReference>
<comment type="catalytic activity">
    <reaction evidence="10">
        <text>ITP + H2O = IMP + diphosphate + H(+)</text>
        <dbReference type="Rhea" id="RHEA:29399"/>
        <dbReference type="ChEBI" id="CHEBI:15377"/>
        <dbReference type="ChEBI" id="CHEBI:15378"/>
        <dbReference type="ChEBI" id="CHEBI:33019"/>
        <dbReference type="ChEBI" id="CHEBI:58053"/>
        <dbReference type="ChEBI" id="CHEBI:61402"/>
        <dbReference type="EC" id="3.6.1.66"/>
    </reaction>
</comment>
<dbReference type="EMBL" id="BDME01000002">
    <property type="protein sequence ID" value="GAX87694.1"/>
    <property type="molecule type" value="Genomic_DNA"/>
</dbReference>
<dbReference type="InterPro" id="IPR029001">
    <property type="entry name" value="ITPase-like_fam"/>
</dbReference>
<dbReference type="AlphaFoldDB" id="A0A292YFA5"/>
<feature type="binding site" evidence="10">
    <location>
        <position position="68"/>
    </location>
    <ligand>
        <name>Mg(2+)</name>
        <dbReference type="ChEBI" id="CHEBI:18420"/>
    </ligand>
</feature>
<dbReference type="CDD" id="cd00515">
    <property type="entry name" value="HAM1"/>
    <property type="match status" value="1"/>
</dbReference>
<gene>
    <name evidence="12" type="ORF">LNAT_P0991</name>
</gene>
<evidence type="ECO:0000256" key="4">
    <source>
        <dbReference type="ARBA" id="ARBA00022741"/>
    </source>
</evidence>
<dbReference type="EC" id="3.6.1.66" evidence="10"/>
<evidence type="ECO:0000256" key="2">
    <source>
        <dbReference type="ARBA" id="ARBA00011738"/>
    </source>
</evidence>
<dbReference type="InterPro" id="IPR020922">
    <property type="entry name" value="dITP/XTP_pyrophosphatase"/>
</dbReference>
<keyword evidence="7 10" id="KW-0546">Nucleotide metabolism</keyword>
<accession>A0A292YFA5</accession>
<comment type="function">
    <text evidence="10">Pyrophosphatase that catalyzes the hydrolysis of nucleoside triphosphates to their monophosphate derivatives, with a high preference for the non-canonical purine nucleotides XTP (xanthosine triphosphate), dITP (deoxyinosine triphosphate) and ITP. Seems to function as a house-cleaning enzyme that removes non-canonical purine nucleotides from the nucleotide pool, thus preventing their incorporation into DNA/RNA and avoiding chromosomal lesions.</text>
</comment>
<protein>
    <recommendedName>
        <fullName evidence="10">dITP/XTP pyrophosphatase</fullName>
        <ecNumber evidence="10">3.6.1.66</ecNumber>
    </recommendedName>
    <alternativeName>
        <fullName evidence="10">Non-canonical purine NTP pyrophosphatase</fullName>
    </alternativeName>
    <alternativeName>
        <fullName evidence="10">Non-standard purine NTP pyrophosphatase</fullName>
    </alternativeName>
    <alternativeName>
        <fullName evidence="10">Nucleoside-triphosphate diphosphatase</fullName>
    </alternativeName>
    <alternativeName>
        <fullName evidence="10">Nucleoside-triphosphate pyrophosphatase</fullName>
        <shortName evidence="10">NTPase</shortName>
    </alternativeName>
</protein>
<dbReference type="GO" id="GO:0046872">
    <property type="term" value="F:metal ion binding"/>
    <property type="evidence" value="ECO:0007669"/>
    <property type="project" value="UniProtKB-KW"/>
</dbReference>
<feature type="binding site" evidence="10">
    <location>
        <begin position="7"/>
        <end position="12"/>
    </location>
    <ligand>
        <name>substrate</name>
    </ligand>
</feature>
<keyword evidence="13" id="KW-1185">Reference proteome</keyword>
<dbReference type="GO" id="GO:0009117">
    <property type="term" value="P:nucleotide metabolic process"/>
    <property type="evidence" value="ECO:0007669"/>
    <property type="project" value="UniProtKB-KW"/>
</dbReference>
<dbReference type="RefSeq" id="WP_096258974.1">
    <property type="nucleotide sequence ID" value="NZ_BDME01000002.1"/>
</dbReference>
<dbReference type="SUPFAM" id="SSF52972">
    <property type="entry name" value="ITPase-like"/>
    <property type="match status" value="1"/>
</dbReference>
<evidence type="ECO:0000256" key="8">
    <source>
        <dbReference type="ARBA" id="ARBA00051875"/>
    </source>
</evidence>
<comment type="catalytic activity">
    <reaction evidence="8 10">
        <text>dITP + H2O = dIMP + diphosphate + H(+)</text>
        <dbReference type="Rhea" id="RHEA:28342"/>
        <dbReference type="ChEBI" id="CHEBI:15377"/>
        <dbReference type="ChEBI" id="CHEBI:15378"/>
        <dbReference type="ChEBI" id="CHEBI:33019"/>
        <dbReference type="ChEBI" id="CHEBI:61194"/>
        <dbReference type="ChEBI" id="CHEBI:61382"/>
        <dbReference type="EC" id="3.6.1.66"/>
    </reaction>
</comment>
<dbReference type="GO" id="GO:0000166">
    <property type="term" value="F:nucleotide binding"/>
    <property type="evidence" value="ECO:0007669"/>
    <property type="project" value="UniProtKB-KW"/>
</dbReference>
<comment type="caution">
    <text evidence="12">The sequence shown here is derived from an EMBL/GenBank/DDBJ whole genome shotgun (WGS) entry which is preliminary data.</text>
</comment>
<dbReference type="GO" id="GO:0035870">
    <property type="term" value="F:dITP diphosphatase activity"/>
    <property type="evidence" value="ECO:0007669"/>
    <property type="project" value="UniProtKB-UniRule"/>
</dbReference>
<reference evidence="12 13" key="1">
    <citation type="journal article" date="2017" name="Syst. Appl. Microbiol.">
        <title>Lebetimonas natsushimae sp. nov., a novel strictly anaerobic, moderately thermophilic chemoautotroph isolated from a deep-sea hydrothermal vent polychaete nest in the Mid-Okinawa Trough.</title>
        <authorList>
            <person name="Nagata R."/>
            <person name="Takaki Y."/>
            <person name="Tame A."/>
            <person name="Nunoura T."/>
            <person name="Muto H."/>
            <person name="Mino S."/>
            <person name="Sawayama S."/>
            <person name="Takai K."/>
            <person name="Nakagawa S."/>
        </authorList>
    </citation>
    <scope>NUCLEOTIDE SEQUENCE [LARGE SCALE GENOMIC DNA]</scope>
    <source>
        <strain evidence="12 13">HS1857</strain>
    </source>
</reference>
<dbReference type="PANTHER" id="PTHR11067:SF9">
    <property type="entry name" value="INOSINE TRIPHOSPHATE PYROPHOSPHATASE"/>
    <property type="match status" value="1"/>
</dbReference>
<keyword evidence="6 10" id="KW-0460">Magnesium</keyword>
<feature type="binding site" evidence="10">
    <location>
        <begin position="178"/>
        <end position="179"/>
    </location>
    <ligand>
        <name>substrate</name>
    </ligand>
</feature>
<feature type="binding site" evidence="10">
    <location>
        <position position="173"/>
    </location>
    <ligand>
        <name>substrate</name>
    </ligand>
</feature>
<keyword evidence="3 10" id="KW-0479">Metal-binding</keyword>
<comment type="subunit">
    <text evidence="2 10">Homodimer.</text>
</comment>